<feature type="region of interest" description="Disordered" evidence="7">
    <location>
        <begin position="24"/>
        <end position="47"/>
    </location>
</feature>
<accession>D2HGG1</accession>
<proteinExistence type="inferred from homology"/>
<evidence type="ECO:0000313" key="8">
    <source>
        <dbReference type="EMBL" id="EFB26987.1"/>
    </source>
</evidence>
<dbReference type="GO" id="GO:0046961">
    <property type="term" value="F:proton-transporting ATPase activity, rotational mechanism"/>
    <property type="evidence" value="ECO:0007669"/>
    <property type="project" value="InterPro"/>
</dbReference>
<dbReference type="Gene3D" id="1.20.5.2950">
    <property type="match status" value="1"/>
</dbReference>
<dbReference type="AlphaFoldDB" id="D2HGG1"/>
<keyword evidence="2 6" id="KW-0813">Transport</keyword>
<evidence type="ECO:0000256" key="3">
    <source>
        <dbReference type="ARBA" id="ARBA00022781"/>
    </source>
</evidence>
<dbReference type="GO" id="GO:0000221">
    <property type="term" value="C:vacuolar proton-transporting V-type ATPase, V1 domain"/>
    <property type="evidence" value="ECO:0007669"/>
    <property type="project" value="TreeGrafter"/>
</dbReference>
<dbReference type="GO" id="GO:0016887">
    <property type="term" value="F:ATP hydrolysis activity"/>
    <property type="evidence" value="ECO:0007669"/>
    <property type="project" value="TreeGrafter"/>
</dbReference>
<dbReference type="PANTHER" id="PTHR12713">
    <property type="entry name" value="VACUOLAR ATP SYNTHASE SUBUNIT G"/>
    <property type="match status" value="1"/>
</dbReference>
<evidence type="ECO:0000256" key="4">
    <source>
        <dbReference type="ARBA" id="ARBA00023065"/>
    </source>
</evidence>
<dbReference type="InParanoid" id="D2HGG1"/>
<sequence>RLKQAREAVQAEIEQYRLRREKEFKATEAAAPGSPGSCNTEGEKETQEEMAIRQTFLQQSRDEVLHLLLTFVCDTRPEVHENH</sequence>
<comment type="subunit">
    <text evidence="5">V-ATPase is a heteromultimeric enzyme made up of two complexes: the ATP-hydrolytic V1 complex and the proton translocation V0 complex. The V1 complex consists of three catalytic AB heterodimers that form a heterohexamer, three peripheral stalks each consisting of EG heterodimers, one central rotor including subunits D and F, and the regulatory subunits C and H. The proton translocation complex V0 consists of the proton transport subunit a, a ring of proteolipid subunits c9c'', rotary subunit d, subunits e and f, and the accessory subunits ATP6AP1/Ac45 and ATP6AP2/PRR.</text>
</comment>
<protein>
    <recommendedName>
        <fullName evidence="6">V-type proton ATPase subunit G</fullName>
    </recommendedName>
</protein>
<dbReference type="GO" id="GO:0097401">
    <property type="term" value="P:synaptic vesicle lumen acidification"/>
    <property type="evidence" value="ECO:0007669"/>
    <property type="project" value="TreeGrafter"/>
</dbReference>
<evidence type="ECO:0000256" key="1">
    <source>
        <dbReference type="ARBA" id="ARBA00010066"/>
    </source>
</evidence>
<dbReference type="NCBIfam" id="TIGR01147">
    <property type="entry name" value="V_ATP_synt_G"/>
    <property type="match status" value="1"/>
</dbReference>
<evidence type="ECO:0000256" key="2">
    <source>
        <dbReference type="ARBA" id="ARBA00022448"/>
    </source>
</evidence>
<organism evidence="8">
    <name type="scientific">Ailuropoda melanoleuca</name>
    <name type="common">Giant panda</name>
    <dbReference type="NCBI Taxonomy" id="9646"/>
    <lineage>
        <taxon>Eukaryota</taxon>
        <taxon>Metazoa</taxon>
        <taxon>Chordata</taxon>
        <taxon>Craniata</taxon>
        <taxon>Vertebrata</taxon>
        <taxon>Euteleostomi</taxon>
        <taxon>Mammalia</taxon>
        <taxon>Eutheria</taxon>
        <taxon>Laurasiatheria</taxon>
        <taxon>Carnivora</taxon>
        <taxon>Caniformia</taxon>
        <taxon>Ursidae</taxon>
        <taxon>Ailuropoda</taxon>
    </lineage>
</organism>
<dbReference type="Pfam" id="PF03179">
    <property type="entry name" value="V-ATPase_G"/>
    <property type="match status" value="1"/>
</dbReference>
<dbReference type="PANTHER" id="PTHR12713:SF12">
    <property type="entry name" value="V-TYPE PROTON ATPASE SUBUNIT G 1"/>
    <property type="match status" value="1"/>
</dbReference>
<dbReference type="InterPro" id="IPR005124">
    <property type="entry name" value="V-ATPase_G"/>
</dbReference>
<gene>
    <name evidence="8" type="ORF">PANDA_010107</name>
</gene>
<evidence type="ECO:0000256" key="5">
    <source>
        <dbReference type="ARBA" id="ARBA00046696"/>
    </source>
</evidence>
<reference evidence="8" key="1">
    <citation type="journal article" date="2010" name="Nature">
        <title>The sequence and de novo assembly of the giant panda genome.</title>
        <authorList>
            <person name="Li R."/>
            <person name="Fan W."/>
            <person name="Tian G."/>
            <person name="Zhu H."/>
            <person name="He L."/>
            <person name="Cai J."/>
            <person name="Huang Q."/>
            <person name="Cai Q."/>
            <person name="Li B."/>
            <person name="Bai Y."/>
            <person name="Zhang Z."/>
            <person name="Zhang Y."/>
            <person name="Wang W."/>
            <person name="Li J."/>
            <person name="Wei F."/>
            <person name="Li H."/>
            <person name="Jian M."/>
            <person name="Li J."/>
            <person name="Zhang Z."/>
            <person name="Nielsen R."/>
            <person name="Li D."/>
            <person name="Gu W."/>
            <person name="Yang Z."/>
            <person name="Xuan Z."/>
            <person name="Ryder O.A."/>
            <person name="Leung F.C."/>
            <person name="Zhou Y."/>
            <person name="Cao J."/>
            <person name="Sun X."/>
            <person name="Fu Y."/>
            <person name="Fang X."/>
            <person name="Guo X."/>
            <person name="Wang B."/>
            <person name="Hou R."/>
            <person name="Shen F."/>
            <person name="Mu B."/>
            <person name="Ni P."/>
            <person name="Lin R."/>
            <person name="Qian W."/>
            <person name="Wang G."/>
            <person name="Yu C."/>
            <person name="Nie W."/>
            <person name="Wang J."/>
            <person name="Wu Z."/>
            <person name="Liang H."/>
            <person name="Min J."/>
            <person name="Wu Q."/>
            <person name="Cheng S."/>
            <person name="Ruan J."/>
            <person name="Wang M."/>
            <person name="Shi Z."/>
            <person name="Wen M."/>
            <person name="Liu B."/>
            <person name="Ren X."/>
            <person name="Zheng H."/>
            <person name="Dong D."/>
            <person name="Cook K."/>
            <person name="Shan G."/>
            <person name="Zhang H."/>
            <person name="Kosiol C."/>
            <person name="Xie X."/>
            <person name="Lu Z."/>
            <person name="Zheng H."/>
            <person name="Li Y."/>
            <person name="Steiner C.C."/>
            <person name="Lam T.T."/>
            <person name="Lin S."/>
            <person name="Zhang Q."/>
            <person name="Li G."/>
            <person name="Tian J."/>
            <person name="Gong T."/>
            <person name="Liu H."/>
            <person name="Zhang D."/>
            <person name="Fang L."/>
            <person name="Ye C."/>
            <person name="Zhang J."/>
            <person name="Hu W."/>
            <person name="Xu A."/>
            <person name="Ren Y."/>
            <person name="Zhang G."/>
            <person name="Bruford M.W."/>
            <person name="Li Q."/>
            <person name="Ma L."/>
            <person name="Guo Y."/>
            <person name="An N."/>
            <person name="Hu Y."/>
            <person name="Zheng Y."/>
            <person name="Shi Y."/>
            <person name="Li Z."/>
            <person name="Liu Q."/>
            <person name="Chen Y."/>
            <person name="Zhao J."/>
            <person name="Qu N."/>
            <person name="Zhao S."/>
            <person name="Tian F."/>
            <person name="Wang X."/>
            <person name="Wang H."/>
            <person name="Xu L."/>
            <person name="Liu X."/>
            <person name="Vinar T."/>
            <person name="Wang Y."/>
            <person name="Lam T.W."/>
            <person name="Yiu S.M."/>
            <person name="Liu S."/>
            <person name="Zhang H."/>
            <person name="Li D."/>
            <person name="Huang Y."/>
            <person name="Wang X."/>
            <person name="Yang G."/>
            <person name="Jiang Z."/>
            <person name="Wang J."/>
            <person name="Qin N."/>
            <person name="Li L."/>
            <person name="Li J."/>
            <person name="Bolund L."/>
            <person name="Kristiansen K."/>
            <person name="Wong G.K."/>
            <person name="Olson M."/>
            <person name="Zhang X."/>
            <person name="Li S."/>
            <person name="Yang H."/>
            <person name="Wang J."/>
            <person name="Wang J."/>
        </authorList>
    </citation>
    <scope>NUCLEOTIDE SEQUENCE [LARGE SCALE GENOMIC DNA]</scope>
</reference>
<name>D2HGG1_AILME</name>
<keyword evidence="4 6" id="KW-0406">Ion transport</keyword>
<dbReference type="GO" id="GO:0030672">
    <property type="term" value="C:synaptic vesicle membrane"/>
    <property type="evidence" value="ECO:0007669"/>
    <property type="project" value="TreeGrafter"/>
</dbReference>
<evidence type="ECO:0000256" key="6">
    <source>
        <dbReference type="RuleBase" id="RU364019"/>
    </source>
</evidence>
<feature type="non-terminal residue" evidence="8">
    <location>
        <position position="83"/>
    </location>
</feature>
<comment type="function">
    <text evidence="6">Subunit of the V1 complex of vacuolar(H+)-ATPase (V-ATPase), a multisubunit enzyme composed of a peripheral complex (V1) that hydrolyzes ATP and a membrane integral complex (V0) that translocates protons. V-ATPase is responsible for acidifying and maintaining the pH of intracellular compartments and in some cell types, is targeted to the plasma membrane, where it is responsible for acidifying the extracellular environment.</text>
</comment>
<evidence type="ECO:0000256" key="7">
    <source>
        <dbReference type="SAM" id="MobiDB-lite"/>
    </source>
</evidence>
<dbReference type="EMBL" id="GL192810">
    <property type="protein sequence ID" value="EFB26987.1"/>
    <property type="molecule type" value="Genomic_DNA"/>
</dbReference>
<comment type="similarity">
    <text evidence="1 6">Belongs to the V-ATPase G subunit family.</text>
</comment>
<keyword evidence="3 6" id="KW-0375">Hydrogen ion transport</keyword>
<feature type="non-terminal residue" evidence="8">
    <location>
        <position position="1"/>
    </location>
</feature>